<dbReference type="eggNOG" id="COG1853">
    <property type="taxonomic scope" value="Bacteria"/>
</dbReference>
<organism evidence="4">
    <name type="scientific">Cupriavidus pinatubonensis (strain JMP 134 / LMG 1197)</name>
    <name type="common">Cupriavidus necator (strain JMP 134)</name>
    <dbReference type="NCBI Taxonomy" id="264198"/>
    <lineage>
        <taxon>Bacteria</taxon>
        <taxon>Pseudomonadati</taxon>
        <taxon>Pseudomonadota</taxon>
        <taxon>Betaproteobacteria</taxon>
        <taxon>Burkholderiales</taxon>
        <taxon>Burkholderiaceae</taxon>
        <taxon>Cupriavidus</taxon>
    </lineage>
</organism>
<dbReference type="Gene3D" id="2.30.110.10">
    <property type="entry name" value="Electron Transport, Fmn-binding Protein, Chain A"/>
    <property type="match status" value="1"/>
</dbReference>
<sequence length="186" mass="20295">MAHRSTRPLKGKAMEHIDGLTLRKALGAFPTGVTVMTTLDTTGRACGITVNSFSSVSLTPPLILWSQSLSSRSYPVFRDAERFVVNILSEHQIQVSRQFSTASDDKFRNIVSRPGLGGVPIISSCAANLECVKISAHPEGDHVVYIGRVVRLERSANRPLVFGNGRYLVARAHQQDELDAVLPLEA</sequence>
<dbReference type="EMBL" id="CP000091">
    <property type="protein sequence ID" value="AAZ64183.1"/>
    <property type="molecule type" value="Genomic_DNA"/>
</dbReference>
<comment type="similarity">
    <text evidence="1">Belongs to the non-flavoprotein flavin reductase family.</text>
</comment>
<dbReference type="GO" id="GO:0010181">
    <property type="term" value="F:FMN binding"/>
    <property type="evidence" value="ECO:0007669"/>
    <property type="project" value="InterPro"/>
</dbReference>
<dbReference type="InterPro" id="IPR012349">
    <property type="entry name" value="Split_barrel_FMN-bd"/>
</dbReference>
<evidence type="ECO:0000256" key="1">
    <source>
        <dbReference type="ARBA" id="ARBA00008898"/>
    </source>
</evidence>
<proteinExistence type="inferred from homology"/>
<keyword evidence="2" id="KW-0560">Oxidoreductase</keyword>
<evidence type="ECO:0000256" key="2">
    <source>
        <dbReference type="ARBA" id="ARBA00023002"/>
    </source>
</evidence>
<dbReference type="SUPFAM" id="SSF50475">
    <property type="entry name" value="FMN-binding split barrel"/>
    <property type="match status" value="1"/>
</dbReference>
<dbReference type="STRING" id="264198.Reut_B4835"/>
<dbReference type="AlphaFoldDB" id="Q46RQ1"/>
<dbReference type="InterPro" id="IPR050268">
    <property type="entry name" value="NADH-dep_flavin_reductase"/>
</dbReference>
<evidence type="ECO:0000313" key="4">
    <source>
        <dbReference type="EMBL" id="AAZ64183.1"/>
    </source>
</evidence>
<dbReference type="HOGENOM" id="CLU_059021_1_0_4"/>
<dbReference type="PANTHER" id="PTHR30466">
    <property type="entry name" value="FLAVIN REDUCTASE"/>
    <property type="match status" value="1"/>
</dbReference>
<reference evidence="4" key="1">
    <citation type="submission" date="2005-08" db="EMBL/GenBank/DDBJ databases">
        <title>Complete sequence of chromosome 2 of Ralstonia eutropha JMP134.</title>
        <authorList>
            <person name="Copeland A."/>
            <person name="Lucas S."/>
            <person name="Lapidus A."/>
            <person name="Barry K."/>
            <person name="Detter J.C."/>
            <person name="Glavina T."/>
            <person name="Hammon N."/>
            <person name="Israni S."/>
            <person name="Pitluck S."/>
            <person name="Goltsman E."/>
            <person name="Martinez M."/>
            <person name="Schmutz J."/>
            <person name="Larimer F."/>
            <person name="Land M."/>
            <person name="Lykidis A."/>
            <person name="Richardson P."/>
        </authorList>
    </citation>
    <scope>NUCLEOTIDE SEQUENCE [LARGE SCALE GENOMIC DNA]</scope>
    <source>
        <strain evidence="4">JMP134</strain>
    </source>
</reference>
<gene>
    <name evidence="4" type="ordered locus">Reut_B4835</name>
</gene>
<dbReference type="PANTHER" id="PTHR30466:SF11">
    <property type="entry name" value="FLAVIN-DEPENDENT MONOOXYGENASE, REDUCTASE SUBUNIT HSAB"/>
    <property type="match status" value="1"/>
</dbReference>
<accession>Q46RQ1</accession>
<dbReference type="Pfam" id="PF01613">
    <property type="entry name" value="Flavin_Reduct"/>
    <property type="match status" value="1"/>
</dbReference>
<feature type="domain" description="Flavin reductase like" evidence="3">
    <location>
        <begin position="26"/>
        <end position="169"/>
    </location>
</feature>
<protein>
    <submittedName>
        <fullName evidence="4">Flavin reductase-like, FMN-binding protein</fullName>
    </submittedName>
</protein>
<dbReference type="KEGG" id="reu:Reut_B4835"/>
<dbReference type="InterPro" id="IPR002563">
    <property type="entry name" value="Flavin_Rdtase-like_dom"/>
</dbReference>
<dbReference type="GO" id="GO:0042602">
    <property type="term" value="F:riboflavin reductase (NADPH) activity"/>
    <property type="evidence" value="ECO:0007669"/>
    <property type="project" value="TreeGrafter"/>
</dbReference>
<name>Q46RQ1_CUPPJ</name>
<dbReference type="SMART" id="SM00903">
    <property type="entry name" value="Flavin_Reduct"/>
    <property type="match status" value="1"/>
</dbReference>
<evidence type="ECO:0000259" key="3">
    <source>
        <dbReference type="SMART" id="SM00903"/>
    </source>
</evidence>